<proteinExistence type="predicted"/>
<sequence length="177" mass="19369">MEFQAELSQTLDKTPACLDGLSSLIELPWIEQALQATGKASIRRRRLPAEHVVWLVIGLALFRNQPIWHVVRQLDLVLDAPKAVCAPSAAVQGRQRLGDEPLAHLFKQLTQAWGAQRDAQAPGLNGLRVLAVDGVVWSAPDTPENRAGLGCCANQYGVGSWPQIRAVCLMDTHSHEL</sequence>
<reference evidence="2 3" key="1">
    <citation type="journal article" date="2015" name="Appl. Environ. Microbiol.">
        <title>Aerobic and Anaerobic Thiosulfate Oxidation by a Cold-Adapted, Subglacial Chemoautotroph.</title>
        <authorList>
            <person name="Harrold Z.R."/>
            <person name="Skidmore M.L."/>
            <person name="Hamilton T.L."/>
            <person name="Desch L."/>
            <person name="Amada K."/>
            <person name="van Gelder W."/>
            <person name="Glover K."/>
            <person name="Roden E.E."/>
            <person name="Boyd E.S."/>
        </authorList>
    </citation>
    <scope>NUCLEOTIDE SEQUENCE [LARGE SCALE GENOMIC DNA]</scope>
    <source>
        <strain evidence="2 3">RG</strain>
    </source>
</reference>
<dbReference type="AlphaFoldDB" id="A0A125BBU8"/>
<comment type="caution">
    <text evidence="2">The sequence shown here is derived from an EMBL/GenBank/DDBJ whole genome shotgun (WGS) entry which is preliminary data.</text>
</comment>
<keyword evidence="3" id="KW-1185">Reference proteome</keyword>
<dbReference type="RefSeq" id="WP_193393312.1">
    <property type="nucleotide sequence ID" value="NZ_LDUG01000046.1"/>
</dbReference>
<dbReference type="InterPro" id="IPR024473">
    <property type="entry name" value="Transposases_IS4_N"/>
</dbReference>
<dbReference type="PANTHER" id="PTHR37529:SF1">
    <property type="entry name" value="TRANSPOSASE INSG FOR INSERTION SEQUENCE ELEMENT IS4-RELATED"/>
    <property type="match status" value="1"/>
</dbReference>
<dbReference type="Pfam" id="PF13006">
    <property type="entry name" value="Nterm_IS4"/>
    <property type="match status" value="1"/>
</dbReference>
<accession>A0A125BBU8</accession>
<evidence type="ECO:0000313" key="3">
    <source>
        <dbReference type="Proteomes" id="UP000064243"/>
    </source>
</evidence>
<protein>
    <submittedName>
        <fullName evidence="2">Transposase</fullName>
    </submittedName>
</protein>
<feature type="non-terminal residue" evidence="2">
    <location>
        <position position="177"/>
    </location>
</feature>
<organism evidence="2 3">
    <name type="scientific">Thiobacillus denitrificans</name>
    <dbReference type="NCBI Taxonomy" id="36861"/>
    <lineage>
        <taxon>Bacteria</taxon>
        <taxon>Pseudomonadati</taxon>
        <taxon>Pseudomonadota</taxon>
        <taxon>Betaproteobacteria</taxon>
        <taxon>Nitrosomonadales</taxon>
        <taxon>Thiobacillaceae</taxon>
        <taxon>Thiobacillus</taxon>
    </lineage>
</organism>
<dbReference type="Proteomes" id="UP000064243">
    <property type="component" value="Unassembled WGS sequence"/>
</dbReference>
<gene>
    <name evidence="2" type="ORF">ABW22_13975</name>
</gene>
<name>A0A125BBU8_THIDE</name>
<dbReference type="EMBL" id="LDUG01000046">
    <property type="protein sequence ID" value="KVW93498.1"/>
    <property type="molecule type" value="Genomic_DNA"/>
</dbReference>
<feature type="domain" description="Transposase IS4 N-terminal" evidence="1">
    <location>
        <begin position="18"/>
        <end position="107"/>
    </location>
</feature>
<evidence type="ECO:0000259" key="1">
    <source>
        <dbReference type="Pfam" id="PF13006"/>
    </source>
</evidence>
<dbReference type="PANTHER" id="PTHR37529">
    <property type="entry name" value="TRANSPOSASE INSG FOR INSERTION SEQUENCE ELEMENT IS4-RELATED"/>
    <property type="match status" value="1"/>
</dbReference>
<evidence type="ECO:0000313" key="2">
    <source>
        <dbReference type="EMBL" id="KVW93498.1"/>
    </source>
</evidence>